<evidence type="ECO:0000313" key="1">
    <source>
        <dbReference type="EMBL" id="EDL75981.1"/>
    </source>
</evidence>
<dbReference type="AlphaFoldDB" id="A6KFN9"/>
<sequence length="24" mass="2677">MGVQMEDPQSWLTAFQPTSTLPVL</sequence>
<accession>A6KFN9</accession>
<dbReference type="Proteomes" id="UP000234681">
    <property type="component" value="Chromosome 16"/>
</dbReference>
<evidence type="ECO:0000313" key="2">
    <source>
        <dbReference type="Proteomes" id="UP000234681"/>
    </source>
</evidence>
<organism evidence="1 2">
    <name type="scientific">Rattus norvegicus</name>
    <name type="common">Rat</name>
    <dbReference type="NCBI Taxonomy" id="10116"/>
    <lineage>
        <taxon>Eukaryota</taxon>
        <taxon>Metazoa</taxon>
        <taxon>Chordata</taxon>
        <taxon>Craniata</taxon>
        <taxon>Vertebrata</taxon>
        <taxon>Euteleostomi</taxon>
        <taxon>Mammalia</taxon>
        <taxon>Eutheria</taxon>
        <taxon>Euarchontoglires</taxon>
        <taxon>Glires</taxon>
        <taxon>Rodentia</taxon>
        <taxon>Myomorpha</taxon>
        <taxon>Muroidea</taxon>
        <taxon>Muridae</taxon>
        <taxon>Murinae</taxon>
        <taxon>Rattus</taxon>
    </lineage>
</organism>
<dbReference type="EMBL" id="CH474045">
    <property type="protein sequence ID" value="EDL75981.1"/>
    <property type="molecule type" value="Genomic_DNA"/>
</dbReference>
<gene>
    <name evidence="1" type="ORF">rCG_54669</name>
</gene>
<reference evidence="2" key="1">
    <citation type="submission" date="2005-09" db="EMBL/GenBank/DDBJ databases">
        <authorList>
            <person name="Mural R.J."/>
            <person name="Li P.W."/>
            <person name="Adams M.D."/>
            <person name="Amanatides P.G."/>
            <person name="Baden-Tillson H."/>
            <person name="Barnstead M."/>
            <person name="Chin S.H."/>
            <person name="Dew I."/>
            <person name="Evans C.A."/>
            <person name="Ferriera S."/>
            <person name="Flanigan M."/>
            <person name="Fosler C."/>
            <person name="Glodek A."/>
            <person name="Gu Z."/>
            <person name="Holt R.A."/>
            <person name="Jennings D."/>
            <person name="Kraft C.L."/>
            <person name="Lu F."/>
            <person name="Nguyen T."/>
            <person name="Nusskern D.R."/>
            <person name="Pfannkoch C.M."/>
            <person name="Sitter C."/>
            <person name="Sutton G.G."/>
            <person name="Venter J.C."/>
            <person name="Wang Z."/>
            <person name="Woodage T."/>
            <person name="Zheng X.H."/>
            <person name="Zhong F."/>
        </authorList>
    </citation>
    <scope>NUCLEOTIDE SEQUENCE [LARGE SCALE GENOMIC DNA]</scope>
    <source>
        <strain>BN</strain>
        <strain evidence="2">Sprague-Dawley</strain>
    </source>
</reference>
<protein>
    <submittedName>
        <fullName evidence="1">RCG54669</fullName>
    </submittedName>
</protein>
<proteinExistence type="predicted"/>
<name>A6KFN9_RAT</name>